<name>A0ABR2CF59_9ROSI</name>
<evidence type="ECO:0000256" key="1">
    <source>
        <dbReference type="ARBA" id="ARBA00009861"/>
    </source>
</evidence>
<evidence type="ECO:0000256" key="2">
    <source>
        <dbReference type="ARBA" id="ARBA00022679"/>
    </source>
</evidence>
<organism evidence="4 5">
    <name type="scientific">Hibiscus sabdariffa</name>
    <name type="common">roselle</name>
    <dbReference type="NCBI Taxonomy" id="183260"/>
    <lineage>
        <taxon>Eukaryota</taxon>
        <taxon>Viridiplantae</taxon>
        <taxon>Streptophyta</taxon>
        <taxon>Embryophyta</taxon>
        <taxon>Tracheophyta</taxon>
        <taxon>Spermatophyta</taxon>
        <taxon>Magnoliopsida</taxon>
        <taxon>eudicotyledons</taxon>
        <taxon>Gunneridae</taxon>
        <taxon>Pentapetalae</taxon>
        <taxon>rosids</taxon>
        <taxon>malvids</taxon>
        <taxon>Malvales</taxon>
        <taxon>Malvaceae</taxon>
        <taxon>Malvoideae</taxon>
        <taxon>Hibiscus</taxon>
    </lineage>
</organism>
<sequence length="146" mass="16626">MSLFSVTNGLWLKNLTMIVWDSLFKKAKSVFRRIVYEASSIVSVKARATVLGKCLTGVEAVSAFYESALWLAASKEKNDFHGASLVTHLVNLQRRMSHDVENSRWNLVWIASAKINGENMPVLSKEDFAFKVVYVFTTLEFERCER</sequence>
<proteinExistence type="inferred from homology"/>
<keyword evidence="2" id="KW-0808">Transferase</keyword>
<dbReference type="Proteomes" id="UP001472677">
    <property type="component" value="Unassembled WGS sequence"/>
</dbReference>
<evidence type="ECO:0000256" key="3">
    <source>
        <dbReference type="ARBA" id="ARBA00023315"/>
    </source>
</evidence>
<evidence type="ECO:0000313" key="5">
    <source>
        <dbReference type="Proteomes" id="UP001472677"/>
    </source>
</evidence>
<protein>
    <submittedName>
        <fullName evidence="4">Uncharacterized protein</fullName>
    </submittedName>
</protein>
<keyword evidence="5" id="KW-1185">Reference proteome</keyword>
<reference evidence="4 5" key="1">
    <citation type="journal article" date="2024" name="G3 (Bethesda)">
        <title>Genome assembly of Hibiscus sabdariffa L. provides insights into metabolisms of medicinal natural products.</title>
        <authorList>
            <person name="Kim T."/>
        </authorList>
    </citation>
    <scope>NUCLEOTIDE SEQUENCE [LARGE SCALE GENOMIC DNA]</scope>
    <source>
        <strain evidence="4">TK-2024</strain>
        <tissue evidence="4">Old leaves</tissue>
    </source>
</reference>
<evidence type="ECO:0000313" key="4">
    <source>
        <dbReference type="EMBL" id="KAK8517556.1"/>
    </source>
</evidence>
<dbReference type="PANTHER" id="PTHR31623">
    <property type="entry name" value="F21J9.9"/>
    <property type="match status" value="1"/>
</dbReference>
<gene>
    <name evidence="4" type="ORF">V6N12_016402</name>
</gene>
<accession>A0ABR2CF59</accession>
<dbReference type="PANTHER" id="PTHR31623:SF110">
    <property type="entry name" value="VINORINE SYNTHASE-LIKE"/>
    <property type="match status" value="1"/>
</dbReference>
<comment type="caution">
    <text evidence="4">The sequence shown here is derived from an EMBL/GenBank/DDBJ whole genome shotgun (WGS) entry which is preliminary data.</text>
</comment>
<dbReference type="EMBL" id="JBBPBM010000055">
    <property type="protein sequence ID" value="KAK8517556.1"/>
    <property type="molecule type" value="Genomic_DNA"/>
</dbReference>
<comment type="similarity">
    <text evidence="1">Belongs to the plant acyltransferase family.</text>
</comment>
<keyword evidence="3" id="KW-0012">Acyltransferase</keyword>